<dbReference type="InterPro" id="IPR058680">
    <property type="entry name" value="NBD_SMAX1-like"/>
</dbReference>
<reference evidence="8 9" key="1">
    <citation type="journal article" date="2018" name="Science">
        <title>The opium poppy genome and morphinan production.</title>
        <authorList>
            <person name="Guo L."/>
            <person name="Winzer T."/>
            <person name="Yang X."/>
            <person name="Li Y."/>
            <person name="Ning Z."/>
            <person name="He Z."/>
            <person name="Teodor R."/>
            <person name="Lu Y."/>
            <person name="Bowser T.A."/>
            <person name="Graham I.A."/>
            <person name="Ye K."/>
        </authorList>
    </citation>
    <scope>NUCLEOTIDE SEQUENCE [LARGE SCALE GENOMIC DNA]</scope>
    <source>
        <strain evidence="9">cv. HN1</strain>
        <tissue evidence="8">Leaves</tissue>
    </source>
</reference>
<dbReference type="SUPFAM" id="SSF52540">
    <property type="entry name" value="P-loop containing nucleoside triphosphate hydrolases"/>
    <property type="match status" value="1"/>
</dbReference>
<dbReference type="Gramene" id="RZC56713">
    <property type="protein sequence ID" value="RZC56713"/>
    <property type="gene ID" value="C5167_015563"/>
</dbReference>
<dbReference type="STRING" id="3469.A0A4Y7J6E7"/>
<evidence type="ECO:0000259" key="7">
    <source>
        <dbReference type="PROSITE" id="PS51903"/>
    </source>
</evidence>
<dbReference type="Proteomes" id="UP000316621">
    <property type="component" value="Chromosome 3"/>
</dbReference>
<dbReference type="FunFam" id="1.10.1780.10:FF:000005">
    <property type="entry name" value="protein SUPPRESSOR OF MAX2 1"/>
    <property type="match status" value="1"/>
</dbReference>
<keyword evidence="4" id="KW-0804">Transcription</keyword>
<feature type="compositionally biased region" description="Polar residues" evidence="6">
    <location>
        <begin position="845"/>
        <end position="854"/>
    </location>
</feature>
<dbReference type="OMA" id="CCEECTS"/>
<evidence type="ECO:0000256" key="4">
    <source>
        <dbReference type="ARBA" id="ARBA00023163"/>
    </source>
</evidence>
<dbReference type="PANTHER" id="PTHR43572:SF3">
    <property type="entry name" value="PROTEIN SMAX1-LIKE 5"/>
    <property type="match status" value="1"/>
</dbReference>
<sequence length="1040" mass="115818">MRAGGFTLQQTLTTEAASILKHSLSLAKRRGHAQITPLHVAATLLSDSRTSLLKRACLKSNPHSNSHPLQCRALELCFNVALNRLPTTHPSSHLLHHGGVGGGGGNQPCLSNALIAALKRAQAHQRRGCIENQQSQSQQQQQQPLLAIKVELEQLTISILDDPSVSRVMREAGFSSISVKNNLEDLSISSSPSSVFQYNSAPSSTTFLCSPPTHHDHNNNFINHNGFWQTHFMSEQNPFLFHPKNHLKNTTTTTHDFNDSVSERERDLRLVFEVFATSGKRRNTVIVGDCLTTTEGLVEELMNRVQRSINIPNELRSTHVLKFQLSLKFMKRNEVEMKISDLRSKVSSLVSLGSGVIIYIGDLKWVVADENENHSGFLVEEIGRLISDFRSSSKVWLMATADYQTYMKCQVKQPYSLEMQWFLQAVSVPSGGLGLSLHGSSGMQSRMSVLQSQSQMQETKPFAAVDEQDKLTCCAECTSNFERDAGFFKSGQQKSSPSFLSSAGAKEMDKGSKQLPYWLQPNRADSRHQDDLVELRRKWNRLCHSLHHPRSNQLHPNSPSLFNNRASSYPWWTSAAGSNLNQNNTFRESETKLNQTSNPVVHFGTRQPCSIDFGFSTTGTPKQIPSEPRLDSLRSMESKDLKITLALGNPLFSDQKDSAKEQDLCKLLQENIPWQSETARSIAEALINPGPTKKNGNWLFIQGTDLVAKRRLARAISETFSGSSYHLVNMNMRREKEASLSCRILLEALKSHERCIVLIEEIDFADAHFVKFLADGFQTGRLEDHSGREVSLSGATFVAMTSTSSGLEDDGIISMKLVVEAETCPSLRPTDSSHKRKAESELPNKRQSPQTSGSGDEKTGHATKVFSRQSSSNTLDLNLLAVGDEEEEDSDEQKTSEFTPVPSDLTQETDLAYEKTHYGFFESFENRFVLDRTSASHDEMAENLRSKINGVFVEVFGNVKRGCWSVDQEVLDEMVCSCGSFLADLFDKWLIDIFQTSLLTVKKGGDWGTVRLTFGGIKKGGNGIMEFGYMGSNLPTSIQV</sequence>
<dbReference type="OrthoDB" id="1872342at2759"/>
<evidence type="ECO:0000256" key="5">
    <source>
        <dbReference type="PROSITE-ProRule" id="PRU01251"/>
    </source>
</evidence>
<evidence type="ECO:0000313" key="9">
    <source>
        <dbReference type="Proteomes" id="UP000316621"/>
    </source>
</evidence>
<name>A0A4Y7J6E7_PAPSO</name>
<gene>
    <name evidence="8" type="ORF">C5167_015563</name>
</gene>
<dbReference type="InterPro" id="IPR051650">
    <property type="entry name" value="SL_signaling_regulator"/>
</dbReference>
<dbReference type="EMBL" id="CM010717">
    <property type="protein sequence ID" value="RZC56713.1"/>
    <property type="molecule type" value="Genomic_DNA"/>
</dbReference>
<evidence type="ECO:0000256" key="6">
    <source>
        <dbReference type="SAM" id="MobiDB-lite"/>
    </source>
</evidence>
<evidence type="ECO:0000313" key="8">
    <source>
        <dbReference type="EMBL" id="RZC56713.1"/>
    </source>
</evidence>
<dbReference type="SUPFAM" id="SSF81923">
    <property type="entry name" value="Double Clp-N motif"/>
    <property type="match status" value="1"/>
</dbReference>
<dbReference type="Gene3D" id="1.10.1780.10">
    <property type="entry name" value="Clp, N-terminal domain"/>
    <property type="match status" value="1"/>
</dbReference>
<dbReference type="InterPro" id="IPR027417">
    <property type="entry name" value="P-loop_NTPase"/>
</dbReference>
<keyword evidence="9" id="KW-1185">Reference proteome</keyword>
<comment type="similarity">
    <text evidence="1">Belongs to the ClpA/ClpB family.</text>
</comment>
<dbReference type="Pfam" id="PF23569">
    <property type="entry name" value="NBD_SMAX1"/>
    <property type="match status" value="1"/>
</dbReference>
<dbReference type="Gene3D" id="3.40.50.300">
    <property type="entry name" value="P-loop containing nucleotide triphosphate hydrolases"/>
    <property type="match status" value="1"/>
</dbReference>
<protein>
    <recommendedName>
        <fullName evidence="7">Clp R domain-containing protein</fullName>
    </recommendedName>
</protein>
<keyword evidence="3" id="KW-0805">Transcription regulation</keyword>
<evidence type="ECO:0000256" key="1">
    <source>
        <dbReference type="ARBA" id="ARBA00008675"/>
    </source>
</evidence>
<dbReference type="AlphaFoldDB" id="A0A4Y7J6E7"/>
<evidence type="ECO:0000256" key="2">
    <source>
        <dbReference type="ARBA" id="ARBA00022737"/>
    </source>
</evidence>
<dbReference type="InterPro" id="IPR004176">
    <property type="entry name" value="Clp_R_N"/>
</dbReference>
<dbReference type="InterPro" id="IPR036628">
    <property type="entry name" value="Clp_N_dom_sf"/>
</dbReference>
<evidence type="ECO:0000256" key="3">
    <source>
        <dbReference type="ARBA" id="ARBA00023015"/>
    </source>
</evidence>
<dbReference type="PROSITE" id="PS51903">
    <property type="entry name" value="CLP_R"/>
    <property type="match status" value="1"/>
</dbReference>
<organism evidence="8 9">
    <name type="scientific">Papaver somniferum</name>
    <name type="common">Opium poppy</name>
    <dbReference type="NCBI Taxonomy" id="3469"/>
    <lineage>
        <taxon>Eukaryota</taxon>
        <taxon>Viridiplantae</taxon>
        <taxon>Streptophyta</taxon>
        <taxon>Embryophyta</taxon>
        <taxon>Tracheophyta</taxon>
        <taxon>Spermatophyta</taxon>
        <taxon>Magnoliopsida</taxon>
        <taxon>Ranunculales</taxon>
        <taxon>Papaveraceae</taxon>
        <taxon>Papaveroideae</taxon>
        <taxon>Papaver</taxon>
    </lineage>
</organism>
<feature type="domain" description="Clp R" evidence="7">
    <location>
        <begin position="8"/>
        <end position="191"/>
    </location>
</feature>
<feature type="region of interest" description="Disordered" evidence="6">
    <location>
        <begin position="824"/>
        <end position="869"/>
    </location>
</feature>
<proteinExistence type="inferred from homology"/>
<accession>A0A4Y7J6E7</accession>
<feature type="region of interest" description="Disordered" evidence="6">
    <location>
        <begin position="883"/>
        <end position="906"/>
    </location>
</feature>
<keyword evidence="2 5" id="KW-0677">Repeat</keyword>
<dbReference type="PANTHER" id="PTHR43572">
    <property type="entry name" value="CHAPERONE PROTEIN CLPD, CHLOROPLASTIC"/>
    <property type="match status" value="1"/>
</dbReference>